<evidence type="ECO:0000313" key="2">
    <source>
        <dbReference type="EMBL" id="SDZ44534.1"/>
    </source>
</evidence>
<protein>
    <submittedName>
        <fullName evidence="2">Uncharacterized protein</fullName>
    </submittedName>
</protein>
<dbReference type="EMBL" id="FNQB01000003">
    <property type="protein sequence ID" value="SDZ44534.1"/>
    <property type="molecule type" value="Genomic_DNA"/>
</dbReference>
<gene>
    <name evidence="2" type="ORF">SAMN05421684_5118</name>
</gene>
<feature type="transmembrane region" description="Helical" evidence="1">
    <location>
        <begin position="21"/>
        <end position="45"/>
    </location>
</feature>
<dbReference type="AlphaFoldDB" id="A0A1H3T2W3"/>
<accession>A0A1H3T2W3</accession>
<dbReference type="RefSeq" id="WP_090798285.1">
    <property type="nucleotide sequence ID" value="NZ_BOND01000004.1"/>
</dbReference>
<proteinExistence type="predicted"/>
<keyword evidence="1" id="KW-1133">Transmembrane helix</keyword>
<dbReference type="Proteomes" id="UP000199632">
    <property type="component" value="Unassembled WGS sequence"/>
</dbReference>
<dbReference type="OrthoDB" id="3690795at2"/>
<sequence>MSRKTGKPSYVRQAEQAQKRRVPLAATIAGIVVAALAAGLVGFLIGRPDATTRAIDDLKAQEAQRDRDQIKSLTDVARSSQEKLTTLLDQYDVAVASGKPADATAIADWQRTVKELVAAHADSPSGTTATNVARGGFRSAVGDFQVALDLYAAAVTGPADRQPTLVEIAGRARTAAATAWSVAAAQLDQINVDAGFGHQHVYLQTKQGSGAFTADGEEEGHTGG</sequence>
<dbReference type="STRING" id="137265.SAMN05421684_5118"/>
<evidence type="ECO:0000256" key="1">
    <source>
        <dbReference type="SAM" id="Phobius"/>
    </source>
</evidence>
<keyword evidence="3" id="KW-1185">Reference proteome</keyword>
<organism evidence="2 3">
    <name type="scientific">Asanoa ishikariensis</name>
    <dbReference type="NCBI Taxonomy" id="137265"/>
    <lineage>
        <taxon>Bacteria</taxon>
        <taxon>Bacillati</taxon>
        <taxon>Actinomycetota</taxon>
        <taxon>Actinomycetes</taxon>
        <taxon>Micromonosporales</taxon>
        <taxon>Micromonosporaceae</taxon>
        <taxon>Asanoa</taxon>
    </lineage>
</organism>
<evidence type="ECO:0000313" key="3">
    <source>
        <dbReference type="Proteomes" id="UP000199632"/>
    </source>
</evidence>
<name>A0A1H3T2W3_9ACTN</name>
<keyword evidence="1" id="KW-0812">Transmembrane</keyword>
<reference evidence="3" key="1">
    <citation type="submission" date="2016-10" db="EMBL/GenBank/DDBJ databases">
        <authorList>
            <person name="Varghese N."/>
            <person name="Submissions S."/>
        </authorList>
    </citation>
    <scope>NUCLEOTIDE SEQUENCE [LARGE SCALE GENOMIC DNA]</scope>
    <source>
        <strain evidence="3">DSM 44718</strain>
    </source>
</reference>
<keyword evidence="1" id="KW-0472">Membrane</keyword>